<keyword evidence="5" id="KW-1185">Reference proteome</keyword>
<name>A0A336K5Z7_9BRAD</name>
<feature type="region of interest" description="Disordered" evidence="1">
    <location>
        <begin position="16"/>
        <end position="72"/>
    </location>
</feature>
<evidence type="ECO:0000256" key="1">
    <source>
        <dbReference type="SAM" id="MobiDB-lite"/>
    </source>
</evidence>
<reference evidence="2 5" key="2">
    <citation type="submission" date="2018-07" db="EMBL/GenBank/DDBJ databases">
        <title>Genomic Encyclopedia of Archaeal and Bacterial Type Strains, Phase II (KMG-II): from individual species to whole genera.</title>
        <authorList>
            <person name="Goeker M."/>
        </authorList>
    </citation>
    <scope>NUCLEOTIDE SEQUENCE [LARGE SCALE GENOMIC DNA]</scope>
    <source>
        <strain evidence="2 5">JA575</strain>
    </source>
</reference>
<evidence type="ECO:0000313" key="5">
    <source>
        <dbReference type="Proteomes" id="UP000256343"/>
    </source>
</evidence>
<dbReference type="Proteomes" id="UP000256343">
    <property type="component" value="Unassembled WGS sequence"/>
</dbReference>
<dbReference type="AlphaFoldDB" id="A0A336K5Z7"/>
<evidence type="ECO:0000313" key="4">
    <source>
        <dbReference type="Proteomes" id="UP000252631"/>
    </source>
</evidence>
<protein>
    <submittedName>
        <fullName evidence="3">Uncharacterized protein</fullName>
    </submittedName>
</protein>
<evidence type="ECO:0000313" key="2">
    <source>
        <dbReference type="EMBL" id="RED22233.1"/>
    </source>
</evidence>
<reference evidence="3 4" key="1">
    <citation type="submission" date="2017-08" db="EMBL/GenBank/DDBJ databases">
        <authorList>
            <person name="de Groot N.N."/>
        </authorList>
    </citation>
    <scope>NUCLEOTIDE SEQUENCE [LARGE SCALE GENOMIC DNA]</scope>
    <source>
        <strain evidence="3 4">JA575</strain>
    </source>
</reference>
<dbReference type="EMBL" id="UFQQ01000042">
    <property type="protein sequence ID" value="SSW93561.1"/>
    <property type="molecule type" value="Genomic_DNA"/>
</dbReference>
<gene>
    <name evidence="2" type="ORF">BJ125_14223</name>
    <name evidence="3" type="ORF">SAMN05892882_14223</name>
</gene>
<accession>A0A336K5Z7</accession>
<dbReference type="Proteomes" id="UP000252631">
    <property type="component" value="Unassembled WGS sequence"/>
</dbReference>
<sequence length="223" mass="23383">MVAALGAVSRGRIRKRDAMQLGTGGREAAEHRSGNRGGGSQRIEGDPDSNRRRALGRETVNAGGNRRERDRVQRMIVRELQGAGIARGQRGVLATAATVPDRADGVDHMPRRQPVAAGDPGIPGVAAAERAAFGEQFGAGRAMDSTVDAAAAEQGRIGGIDDRIDGERCDVGDDDLTGRRADLADEGAQAAALMPLSVNSFCSSPAWNISRTMSQPPTNSPFT</sequence>
<dbReference type="EMBL" id="QRDT01000042">
    <property type="protein sequence ID" value="RED22233.1"/>
    <property type="molecule type" value="Genomic_DNA"/>
</dbReference>
<evidence type="ECO:0000313" key="3">
    <source>
        <dbReference type="EMBL" id="SSW93561.1"/>
    </source>
</evidence>
<organism evidence="3 4">
    <name type="scientific">Rhodopseudomonas pentothenatexigens</name>
    <dbReference type="NCBI Taxonomy" id="999699"/>
    <lineage>
        <taxon>Bacteria</taxon>
        <taxon>Pseudomonadati</taxon>
        <taxon>Pseudomonadota</taxon>
        <taxon>Alphaproteobacteria</taxon>
        <taxon>Hyphomicrobiales</taxon>
        <taxon>Nitrobacteraceae</taxon>
        <taxon>Rhodopseudomonas</taxon>
    </lineage>
</organism>
<proteinExistence type="predicted"/>